<feature type="chain" id="PRO_5040752225" description="Transmembrane protein" evidence="1">
    <location>
        <begin position="23"/>
        <end position="86"/>
    </location>
</feature>
<organism evidence="2 3">
    <name type="scientific">Hibiscus trionum</name>
    <name type="common">Flower of an hour</name>
    <dbReference type="NCBI Taxonomy" id="183268"/>
    <lineage>
        <taxon>Eukaryota</taxon>
        <taxon>Viridiplantae</taxon>
        <taxon>Streptophyta</taxon>
        <taxon>Embryophyta</taxon>
        <taxon>Tracheophyta</taxon>
        <taxon>Spermatophyta</taxon>
        <taxon>Magnoliopsida</taxon>
        <taxon>eudicotyledons</taxon>
        <taxon>Gunneridae</taxon>
        <taxon>Pentapetalae</taxon>
        <taxon>rosids</taxon>
        <taxon>malvids</taxon>
        <taxon>Malvales</taxon>
        <taxon>Malvaceae</taxon>
        <taxon>Malvoideae</taxon>
        <taxon>Hibiscus</taxon>
    </lineage>
</organism>
<reference evidence="2" key="1">
    <citation type="submission" date="2023-05" db="EMBL/GenBank/DDBJ databases">
        <title>Genome and transcriptome analyses reveal genes involved in the formation of fine ridges on petal epidermal cells in Hibiscus trionum.</title>
        <authorList>
            <person name="Koshimizu S."/>
            <person name="Masuda S."/>
            <person name="Ishii T."/>
            <person name="Shirasu K."/>
            <person name="Hoshino A."/>
            <person name="Arita M."/>
        </authorList>
    </citation>
    <scope>NUCLEOTIDE SEQUENCE</scope>
    <source>
        <strain evidence="2">Hamamatsu line</strain>
    </source>
</reference>
<name>A0A9W7HTB6_HIBTR</name>
<dbReference type="Proteomes" id="UP001165190">
    <property type="component" value="Unassembled WGS sequence"/>
</dbReference>
<gene>
    <name evidence="2" type="ORF">HRI_001971900</name>
</gene>
<evidence type="ECO:0000313" key="3">
    <source>
        <dbReference type="Proteomes" id="UP001165190"/>
    </source>
</evidence>
<sequence>MKAKLPAHFILLCLFTFHLLSSSSMLVSLRGRRSLDQKPLPHHHKDIYLNAKVALDESDDDEIVNYHTDYHGVTTHPTPTPKHPKP</sequence>
<keyword evidence="1" id="KW-0732">Signal</keyword>
<dbReference type="EMBL" id="BSYR01000019">
    <property type="protein sequence ID" value="GMI83026.1"/>
    <property type="molecule type" value="Genomic_DNA"/>
</dbReference>
<keyword evidence="3" id="KW-1185">Reference proteome</keyword>
<proteinExistence type="predicted"/>
<dbReference type="OrthoDB" id="993589at2759"/>
<accession>A0A9W7HTB6</accession>
<comment type="caution">
    <text evidence="2">The sequence shown here is derived from an EMBL/GenBank/DDBJ whole genome shotgun (WGS) entry which is preliminary data.</text>
</comment>
<evidence type="ECO:0000256" key="1">
    <source>
        <dbReference type="SAM" id="SignalP"/>
    </source>
</evidence>
<feature type="signal peptide" evidence="1">
    <location>
        <begin position="1"/>
        <end position="22"/>
    </location>
</feature>
<evidence type="ECO:0008006" key="4">
    <source>
        <dbReference type="Google" id="ProtNLM"/>
    </source>
</evidence>
<protein>
    <recommendedName>
        <fullName evidence="4">Transmembrane protein</fullName>
    </recommendedName>
</protein>
<dbReference type="AlphaFoldDB" id="A0A9W7HTB6"/>
<evidence type="ECO:0000313" key="2">
    <source>
        <dbReference type="EMBL" id="GMI83026.1"/>
    </source>
</evidence>